<comment type="caution">
    <text evidence="1">The sequence shown here is derived from an EMBL/GenBank/DDBJ whole genome shotgun (WGS) entry which is preliminary data.</text>
</comment>
<proteinExistence type="predicted"/>
<evidence type="ECO:0000313" key="2">
    <source>
        <dbReference type="Proteomes" id="UP000050509"/>
    </source>
</evidence>
<gene>
    <name evidence="1" type="ORF">SE17_04320</name>
</gene>
<dbReference type="AlphaFoldDB" id="A0A0P9DW96"/>
<protein>
    <submittedName>
        <fullName evidence="1">Uncharacterized protein</fullName>
    </submittedName>
</protein>
<dbReference type="EMBL" id="LJCR01000071">
    <property type="protein sequence ID" value="KPV54347.1"/>
    <property type="molecule type" value="Genomic_DNA"/>
</dbReference>
<dbReference type="Proteomes" id="UP000050509">
    <property type="component" value="Unassembled WGS sequence"/>
</dbReference>
<reference evidence="1 2" key="1">
    <citation type="submission" date="2015-09" db="EMBL/GenBank/DDBJ databases">
        <title>Draft genome sequence of Kouleothrix aurantiaca JCM 19913.</title>
        <authorList>
            <person name="Hemp J."/>
        </authorList>
    </citation>
    <scope>NUCLEOTIDE SEQUENCE [LARGE SCALE GENOMIC DNA]</scope>
    <source>
        <strain evidence="1 2">COM-B</strain>
    </source>
</reference>
<evidence type="ECO:0000313" key="1">
    <source>
        <dbReference type="EMBL" id="KPV54347.1"/>
    </source>
</evidence>
<name>A0A0P9DW96_9CHLR</name>
<organism evidence="1 2">
    <name type="scientific">Kouleothrix aurantiaca</name>
    <dbReference type="NCBI Taxonomy" id="186479"/>
    <lineage>
        <taxon>Bacteria</taxon>
        <taxon>Bacillati</taxon>
        <taxon>Chloroflexota</taxon>
        <taxon>Chloroflexia</taxon>
        <taxon>Chloroflexales</taxon>
        <taxon>Roseiflexineae</taxon>
        <taxon>Roseiflexaceae</taxon>
        <taxon>Kouleothrix</taxon>
    </lineage>
</organism>
<sequence>MYGYPRRQTKRRLLPTTALFDPSGDSSCTGWWRTDSNVTVSNANHQLVNGWTSKLPSALGLVGAGSSPWLNIPSLTNGFPGIMGWGNENWNSSGVAADGDRSFTYTFVLRTMRWYTTNTWLINVDNMMGVGYWDGYLRPLHPYISWWNCMDGAYYPNGNANVLVGSVRMQPYDEAGGDLRGKWKFTYGTNFYGPYTQNSDWGDRVLNPSRSLRLYGYAGGHQAWHEVITFRRHLDDTEILNMHTALLSQYGAI</sequence>
<keyword evidence="2" id="KW-1185">Reference proteome</keyword>
<accession>A0A0P9DW96</accession>